<evidence type="ECO:0000256" key="5">
    <source>
        <dbReference type="ARBA" id="ARBA00023277"/>
    </source>
</evidence>
<dbReference type="PANTHER" id="PTHR30246">
    <property type="entry name" value="2-KETO-3-DEOXY-6-PHOSPHOGLUCONATE ALDOLASE"/>
    <property type="match status" value="1"/>
</dbReference>
<dbReference type="SUPFAM" id="SSF51569">
    <property type="entry name" value="Aldolase"/>
    <property type="match status" value="1"/>
</dbReference>
<dbReference type="Proteomes" id="UP000613030">
    <property type="component" value="Unassembled WGS sequence"/>
</dbReference>
<sequence length="219" mass="24126">MPDTNIVSRLKNATLMPICGESNIETLTQLVRCCYDSGLRVFEFTNRSSQALQTFALLMERRKDFENMLFGVGTITDRRSAEIFISAGAEFIVAPIVDRATQRCCSQYNTPWIPGCATPTEIFLAQRLNAPIIKIFPAGVLGPGFISNVMALKPDLHLMATGGIDPSKQSLARWLAAGVKCIGLGSKLFPDALVNQGNVNEIQFTIKQTLTHIKDILKY</sequence>
<comment type="subunit">
    <text evidence="3">Homotrimer.</text>
</comment>
<evidence type="ECO:0000256" key="3">
    <source>
        <dbReference type="ARBA" id="ARBA00011233"/>
    </source>
</evidence>
<dbReference type="CDD" id="cd00452">
    <property type="entry name" value="KDPG_aldolase"/>
    <property type="match status" value="1"/>
</dbReference>
<comment type="pathway">
    <text evidence="1">Carbohydrate acid metabolism.</text>
</comment>
<keyword evidence="4" id="KW-0456">Lyase</keyword>
<evidence type="ECO:0000313" key="7">
    <source>
        <dbReference type="Proteomes" id="UP000613030"/>
    </source>
</evidence>
<organism evidence="6 7">
    <name type="scientific">Chryseolinea lacunae</name>
    <dbReference type="NCBI Taxonomy" id="2801331"/>
    <lineage>
        <taxon>Bacteria</taxon>
        <taxon>Pseudomonadati</taxon>
        <taxon>Bacteroidota</taxon>
        <taxon>Cytophagia</taxon>
        <taxon>Cytophagales</taxon>
        <taxon>Fulvivirgaceae</taxon>
        <taxon>Chryseolinea</taxon>
    </lineage>
</organism>
<protein>
    <submittedName>
        <fullName evidence="6">Bifunctional 4-hydroxy-2-oxoglutarate aldolase/2-dehydro-3-deoxy-phosphogluconate aldolase</fullName>
    </submittedName>
</protein>
<evidence type="ECO:0000256" key="2">
    <source>
        <dbReference type="ARBA" id="ARBA00006906"/>
    </source>
</evidence>
<proteinExistence type="inferred from homology"/>
<dbReference type="RefSeq" id="WP_202016378.1">
    <property type="nucleotide sequence ID" value="NZ_JAERRB010000019.1"/>
</dbReference>
<accession>A0ABS1L2F0</accession>
<keyword evidence="7" id="KW-1185">Reference proteome</keyword>
<dbReference type="InterPro" id="IPR000887">
    <property type="entry name" value="Aldlse_KDPG_KHG"/>
</dbReference>
<evidence type="ECO:0000256" key="1">
    <source>
        <dbReference type="ARBA" id="ARBA00004761"/>
    </source>
</evidence>
<reference evidence="6 7" key="1">
    <citation type="submission" date="2021-01" db="EMBL/GenBank/DDBJ databases">
        <title>Chryseolinea sp. Jin1 Genome sequencing and assembly.</title>
        <authorList>
            <person name="Kim I."/>
        </authorList>
    </citation>
    <scope>NUCLEOTIDE SEQUENCE [LARGE SCALE GENOMIC DNA]</scope>
    <source>
        <strain evidence="6 7">Jin1</strain>
    </source>
</reference>
<keyword evidence="5" id="KW-0119">Carbohydrate metabolism</keyword>
<dbReference type="PANTHER" id="PTHR30246:SF1">
    <property type="entry name" value="2-DEHYDRO-3-DEOXY-6-PHOSPHOGALACTONATE ALDOLASE-RELATED"/>
    <property type="match status" value="1"/>
</dbReference>
<comment type="similarity">
    <text evidence="2">Belongs to the KHG/KDPG aldolase family.</text>
</comment>
<dbReference type="Gene3D" id="3.20.20.70">
    <property type="entry name" value="Aldolase class I"/>
    <property type="match status" value="1"/>
</dbReference>
<gene>
    <name evidence="6" type="ORF">JI741_31290</name>
</gene>
<dbReference type="EMBL" id="JAERRB010000019">
    <property type="protein sequence ID" value="MBL0745760.1"/>
    <property type="molecule type" value="Genomic_DNA"/>
</dbReference>
<name>A0ABS1L2F0_9BACT</name>
<evidence type="ECO:0000313" key="6">
    <source>
        <dbReference type="EMBL" id="MBL0745760.1"/>
    </source>
</evidence>
<comment type="caution">
    <text evidence="6">The sequence shown here is derived from an EMBL/GenBank/DDBJ whole genome shotgun (WGS) entry which is preliminary data.</text>
</comment>
<dbReference type="Pfam" id="PF01081">
    <property type="entry name" value="Aldolase"/>
    <property type="match status" value="1"/>
</dbReference>
<evidence type="ECO:0000256" key="4">
    <source>
        <dbReference type="ARBA" id="ARBA00023239"/>
    </source>
</evidence>
<dbReference type="InterPro" id="IPR013785">
    <property type="entry name" value="Aldolase_TIM"/>
</dbReference>